<accession>A0A2S5RI60</accession>
<evidence type="ECO:0000313" key="1">
    <source>
        <dbReference type="EMBL" id="PPE06957.1"/>
    </source>
</evidence>
<reference evidence="1 2" key="1">
    <citation type="submission" date="2017-11" db="EMBL/GenBank/DDBJ databases">
        <title>Comparative genomic analysis of Holospora spp., intranuclear symbionts of paramecia.</title>
        <authorList>
            <person name="Garushyants S.K."/>
            <person name="Beliavskaya A."/>
            <person name="Malko D.B."/>
            <person name="Logacheva M.D."/>
            <person name="Rautian M.S."/>
            <person name="Gelfand M.S."/>
        </authorList>
    </citation>
    <scope>NUCLEOTIDE SEQUENCE [LARGE SCALE GENOMIC DNA]</scope>
    <source>
        <strain evidence="2">02AZ16</strain>
    </source>
</reference>
<name>A0A2S5RI60_9PROT</name>
<organism evidence="1 2">
    <name type="scientific">Holospora curviuscula</name>
    <dbReference type="NCBI Taxonomy" id="1082868"/>
    <lineage>
        <taxon>Bacteria</taxon>
        <taxon>Pseudomonadati</taxon>
        <taxon>Pseudomonadota</taxon>
        <taxon>Alphaproteobacteria</taxon>
        <taxon>Holosporales</taxon>
        <taxon>Holosporaceae</taxon>
        <taxon>Holospora</taxon>
    </lineage>
</organism>
<dbReference type="AlphaFoldDB" id="A0A2S5RI60"/>
<comment type="caution">
    <text evidence="1">The sequence shown here is derived from an EMBL/GenBank/DDBJ whole genome shotgun (WGS) entry which is preliminary data.</text>
</comment>
<keyword evidence="2" id="KW-1185">Reference proteome</keyword>
<gene>
    <name evidence="1" type="ORF">HCUR_00021</name>
</gene>
<sequence length="69" mass="8090">MPILALITAGSFAYSSKATELWDKLQYSDEILQQLFFIRNRITLFFLQLFLWAESLFEGKSLLDLKLEL</sequence>
<evidence type="ECO:0000313" key="2">
    <source>
        <dbReference type="Proteomes" id="UP000239425"/>
    </source>
</evidence>
<dbReference type="EMBL" id="PHHC01000002">
    <property type="protein sequence ID" value="PPE06957.1"/>
    <property type="molecule type" value="Genomic_DNA"/>
</dbReference>
<protein>
    <submittedName>
        <fullName evidence="1">Uncharacterized protein</fullName>
    </submittedName>
</protein>
<dbReference type="Proteomes" id="UP000239425">
    <property type="component" value="Unassembled WGS sequence"/>
</dbReference>
<proteinExistence type="predicted"/>